<dbReference type="InterPro" id="IPR051588">
    <property type="entry name" value="Cobalamin_Transport"/>
</dbReference>
<accession>A0ABT1IQ32</accession>
<proteinExistence type="predicted"/>
<dbReference type="EMBL" id="JAMTCO010000022">
    <property type="protein sequence ID" value="MCP2274261.1"/>
    <property type="molecule type" value="Genomic_DNA"/>
</dbReference>
<keyword evidence="3" id="KW-0732">Signal</keyword>
<dbReference type="PANTHER" id="PTHR10559">
    <property type="entry name" value="TRANSCOBALAMIN-1/GASTRIC INTRINSIC FACTOR"/>
    <property type="match status" value="1"/>
</dbReference>
<evidence type="ECO:0000256" key="2">
    <source>
        <dbReference type="SAM" id="Phobius"/>
    </source>
</evidence>
<reference evidence="4 5" key="1">
    <citation type="submission" date="2022-06" db="EMBL/GenBank/DDBJ databases">
        <title>Genomic Encyclopedia of Archaeal and Bacterial Type Strains, Phase II (KMG-II): from individual species to whole genera.</title>
        <authorList>
            <person name="Goeker M."/>
        </authorList>
    </citation>
    <scope>NUCLEOTIDE SEQUENCE [LARGE SCALE GENOMIC DNA]</scope>
    <source>
        <strain evidence="4 5">DSM 44255</strain>
    </source>
</reference>
<dbReference type="Gene3D" id="1.50.10.20">
    <property type="match status" value="1"/>
</dbReference>
<evidence type="ECO:0000313" key="5">
    <source>
        <dbReference type="Proteomes" id="UP001205185"/>
    </source>
</evidence>
<protein>
    <submittedName>
        <fullName evidence="4">Prenyltransferase-like</fullName>
    </submittedName>
</protein>
<dbReference type="CDD" id="cd00688">
    <property type="entry name" value="ISOPREN_C2_like"/>
    <property type="match status" value="1"/>
</dbReference>
<dbReference type="SUPFAM" id="SSF48239">
    <property type="entry name" value="Terpenoid cyclases/Protein prenyltransferases"/>
    <property type="match status" value="1"/>
</dbReference>
<feature type="transmembrane region" description="Helical" evidence="2">
    <location>
        <begin position="382"/>
        <end position="400"/>
    </location>
</feature>
<keyword evidence="2" id="KW-0812">Transmembrane</keyword>
<feature type="signal peptide" evidence="3">
    <location>
        <begin position="1"/>
        <end position="25"/>
    </location>
</feature>
<organism evidence="4 5">
    <name type="scientific">Actinokineospora diospyrosa</name>
    <dbReference type="NCBI Taxonomy" id="103728"/>
    <lineage>
        <taxon>Bacteria</taxon>
        <taxon>Bacillati</taxon>
        <taxon>Actinomycetota</taxon>
        <taxon>Actinomycetes</taxon>
        <taxon>Pseudonocardiales</taxon>
        <taxon>Pseudonocardiaceae</taxon>
        <taxon>Actinokineospora</taxon>
    </lineage>
</organism>
<gene>
    <name evidence="4" type="ORF">LV75_006795</name>
</gene>
<keyword evidence="2" id="KW-1133">Transmembrane helix</keyword>
<feature type="region of interest" description="Disordered" evidence="1">
    <location>
        <begin position="340"/>
        <end position="372"/>
    </location>
</feature>
<sequence>MGLGPRAAVLASVVTVALATTPVGAAAQAGAAADDTAAGWLARQLINGEHVESTPTFPDFGLTADVVFALDAAGVASDASGKAAAFLAKPDNVLEYVGDGAAESYAGPLAKLALVAESRGVDPKSFGEVDLITELGELQAPSGRYTDASTQPDQSNAFSQALAVLALHRAGGAPVKAVEFLAGSACQDGGFPIDFDEACVSDVDATAITVQALVAAGSTDAATAALTWLVGKQSAAGGFKANLPGSVDNANSTGLAAQALRAGGKTAEADKAATFLTGLQQGCTAAEAVRGAIFYAPGQSENAVRATSQAIPGILGISYAKVSAVGASNALPTVDCTTPTTTTTTSSAINPVVNPGGNNTNPVPQGGNSPALAATGTYRPSVTWLGVLLLLSGGALVVLARRRPSTR</sequence>
<evidence type="ECO:0000256" key="1">
    <source>
        <dbReference type="SAM" id="MobiDB-lite"/>
    </source>
</evidence>
<dbReference type="PANTHER" id="PTHR10559:SF18">
    <property type="entry name" value="TRANSCOBALAMIN II"/>
    <property type="match status" value="1"/>
</dbReference>
<name>A0ABT1IQ32_9PSEU</name>
<keyword evidence="5" id="KW-1185">Reference proteome</keyword>
<dbReference type="InterPro" id="IPR008930">
    <property type="entry name" value="Terpenoid_cyclase/PrenylTrfase"/>
</dbReference>
<evidence type="ECO:0000313" key="4">
    <source>
        <dbReference type="EMBL" id="MCP2274261.1"/>
    </source>
</evidence>
<evidence type="ECO:0000256" key="3">
    <source>
        <dbReference type="SAM" id="SignalP"/>
    </source>
</evidence>
<dbReference type="Proteomes" id="UP001205185">
    <property type="component" value="Unassembled WGS sequence"/>
</dbReference>
<keyword evidence="2" id="KW-0472">Membrane</keyword>
<feature type="chain" id="PRO_5046074216" evidence="3">
    <location>
        <begin position="26"/>
        <end position="407"/>
    </location>
</feature>
<feature type="compositionally biased region" description="Low complexity" evidence="1">
    <location>
        <begin position="340"/>
        <end position="368"/>
    </location>
</feature>
<comment type="caution">
    <text evidence="4">The sequence shown here is derived from an EMBL/GenBank/DDBJ whole genome shotgun (WGS) entry which is preliminary data.</text>
</comment>